<dbReference type="PRINTS" id="PR00837">
    <property type="entry name" value="V5TPXLIKE"/>
</dbReference>
<dbReference type="PROSITE" id="PS01009">
    <property type="entry name" value="CRISP_1"/>
    <property type="match status" value="1"/>
</dbReference>
<sequence length="155" mass="18296">MLNYYKNRLKFLRNTNGYRYCHTTARVKTNKTLEKHAQEWASHLAKINKMKHSGKKGVGENILKISNNLFYKKGIHKWYEEKKKYNFSHTAVNKVAIVGHFTQLVWKKSKTIGFGFGKNGSMIFVVCLYYPRGNIRGQYEKNVLPKKKYRKICKI</sequence>
<reference evidence="3" key="1">
    <citation type="submission" date="2017-02" db="UniProtKB">
        <authorList>
            <consortium name="WormBaseParasite"/>
        </authorList>
    </citation>
    <scope>IDENTIFICATION</scope>
</reference>
<dbReference type="SMART" id="SM00198">
    <property type="entry name" value="SCP"/>
    <property type="match status" value="1"/>
</dbReference>
<dbReference type="Gene3D" id="3.40.33.10">
    <property type="entry name" value="CAP"/>
    <property type="match status" value="1"/>
</dbReference>
<dbReference type="InterPro" id="IPR018244">
    <property type="entry name" value="Allrgn_V5/Tpx1_CS"/>
</dbReference>
<evidence type="ECO:0000313" key="3">
    <source>
        <dbReference type="WBParaSite" id="PTRK_0000607500.1"/>
    </source>
</evidence>
<evidence type="ECO:0000313" key="2">
    <source>
        <dbReference type="Proteomes" id="UP000038045"/>
    </source>
</evidence>
<proteinExistence type="predicted"/>
<dbReference type="PRINTS" id="PR00838">
    <property type="entry name" value="V5ALLERGEN"/>
</dbReference>
<dbReference type="InterPro" id="IPR034113">
    <property type="entry name" value="SCP_GAPR1-like"/>
</dbReference>
<dbReference type="GO" id="GO:0005576">
    <property type="term" value="C:extracellular region"/>
    <property type="evidence" value="ECO:0007669"/>
    <property type="project" value="InterPro"/>
</dbReference>
<organism evidence="2 3">
    <name type="scientific">Parastrongyloides trichosuri</name>
    <name type="common">Possum-specific nematode worm</name>
    <dbReference type="NCBI Taxonomy" id="131310"/>
    <lineage>
        <taxon>Eukaryota</taxon>
        <taxon>Metazoa</taxon>
        <taxon>Ecdysozoa</taxon>
        <taxon>Nematoda</taxon>
        <taxon>Chromadorea</taxon>
        <taxon>Rhabditida</taxon>
        <taxon>Tylenchina</taxon>
        <taxon>Panagrolaimomorpha</taxon>
        <taxon>Strongyloidoidea</taxon>
        <taxon>Strongyloididae</taxon>
        <taxon>Parastrongyloides</taxon>
    </lineage>
</organism>
<protein>
    <submittedName>
        <fullName evidence="3">SCP domain-containing protein</fullName>
    </submittedName>
</protein>
<dbReference type="InterPro" id="IPR002413">
    <property type="entry name" value="V5_allergen-like"/>
</dbReference>
<dbReference type="SUPFAM" id="SSF55797">
    <property type="entry name" value="PR-1-like"/>
    <property type="match status" value="1"/>
</dbReference>
<feature type="domain" description="SCP" evidence="1">
    <location>
        <begin position="6"/>
        <end position="137"/>
    </location>
</feature>
<accession>A0A0N4ZEH6</accession>
<dbReference type="Proteomes" id="UP000038045">
    <property type="component" value="Unplaced"/>
</dbReference>
<keyword evidence="2" id="KW-1185">Reference proteome</keyword>
<dbReference type="InterPro" id="IPR035940">
    <property type="entry name" value="CAP_sf"/>
</dbReference>
<name>A0A0N4ZEH6_PARTI</name>
<dbReference type="Pfam" id="PF00188">
    <property type="entry name" value="CAP"/>
    <property type="match status" value="1"/>
</dbReference>
<dbReference type="CDD" id="cd05382">
    <property type="entry name" value="CAP_GAPR1-like"/>
    <property type="match status" value="1"/>
</dbReference>
<dbReference type="InterPro" id="IPR014044">
    <property type="entry name" value="CAP_dom"/>
</dbReference>
<dbReference type="STRING" id="131310.A0A0N4ZEH6"/>
<evidence type="ECO:0000259" key="1">
    <source>
        <dbReference type="SMART" id="SM00198"/>
    </source>
</evidence>
<dbReference type="AlphaFoldDB" id="A0A0N4ZEH6"/>
<dbReference type="InterPro" id="IPR001283">
    <property type="entry name" value="CRISP-related"/>
</dbReference>
<dbReference type="WBParaSite" id="PTRK_0000607500.1">
    <property type="protein sequence ID" value="PTRK_0000607500.1"/>
    <property type="gene ID" value="PTRK_0000607500"/>
</dbReference>
<dbReference type="FunFam" id="3.40.33.10:FF:000010">
    <property type="entry name" value="Predicted protein"/>
    <property type="match status" value="1"/>
</dbReference>
<dbReference type="PANTHER" id="PTHR10334">
    <property type="entry name" value="CYSTEINE-RICH SECRETORY PROTEIN-RELATED"/>
    <property type="match status" value="1"/>
</dbReference>